<sequence>MPQADLSYSAHLDIDAAAILATVEQIISAHDDRAGDCKGRAFPVADTHHTHALLRLRMLRKPHRNEAFMQTLLEALQTALNPMFPAPCIIGVELGFLEPYYGSVTHV</sequence>
<evidence type="ECO:0000313" key="2">
    <source>
        <dbReference type="Proteomes" id="UP000530268"/>
    </source>
</evidence>
<dbReference type="EMBL" id="JACIEI010000001">
    <property type="protein sequence ID" value="MBB3992584.1"/>
    <property type="molecule type" value="Genomic_DNA"/>
</dbReference>
<name>A0A7W6H0E3_9RHOB</name>
<gene>
    <name evidence="1" type="ORF">GGR95_000203</name>
</gene>
<dbReference type="AlphaFoldDB" id="A0A7W6H0E3"/>
<evidence type="ECO:0000313" key="1">
    <source>
        <dbReference type="EMBL" id="MBB3992584.1"/>
    </source>
</evidence>
<dbReference type="RefSeq" id="WP_184561876.1">
    <property type="nucleotide sequence ID" value="NZ_JACIEI010000001.1"/>
</dbReference>
<dbReference type="Proteomes" id="UP000530268">
    <property type="component" value="Unassembled WGS sequence"/>
</dbReference>
<proteinExistence type="predicted"/>
<organism evidence="1 2">
    <name type="scientific">Sulfitobacter undariae</name>
    <dbReference type="NCBI Taxonomy" id="1563671"/>
    <lineage>
        <taxon>Bacteria</taxon>
        <taxon>Pseudomonadati</taxon>
        <taxon>Pseudomonadota</taxon>
        <taxon>Alphaproteobacteria</taxon>
        <taxon>Rhodobacterales</taxon>
        <taxon>Roseobacteraceae</taxon>
        <taxon>Sulfitobacter</taxon>
    </lineage>
</organism>
<comment type="caution">
    <text evidence="1">The sequence shown here is derived from an EMBL/GenBank/DDBJ whole genome shotgun (WGS) entry which is preliminary data.</text>
</comment>
<accession>A0A7W6H0E3</accession>
<evidence type="ECO:0008006" key="3">
    <source>
        <dbReference type="Google" id="ProtNLM"/>
    </source>
</evidence>
<keyword evidence="2" id="KW-1185">Reference proteome</keyword>
<protein>
    <recommendedName>
        <fullName evidence="3">5-carboxymethyl-2-hydroxymuconate isomerase</fullName>
    </recommendedName>
</protein>
<reference evidence="1 2" key="1">
    <citation type="submission" date="2020-08" db="EMBL/GenBank/DDBJ databases">
        <title>Genomic Encyclopedia of Type Strains, Phase IV (KMG-IV): sequencing the most valuable type-strain genomes for metagenomic binning, comparative biology and taxonomic classification.</title>
        <authorList>
            <person name="Goeker M."/>
        </authorList>
    </citation>
    <scope>NUCLEOTIDE SEQUENCE [LARGE SCALE GENOMIC DNA]</scope>
    <source>
        <strain evidence="1 2">DSM 102234</strain>
    </source>
</reference>